<name>A0ABS9EAD8_9HYPH</name>
<evidence type="ECO:0000256" key="1">
    <source>
        <dbReference type="SAM" id="Phobius"/>
    </source>
</evidence>
<keyword evidence="1" id="KW-0812">Transmembrane</keyword>
<evidence type="ECO:0000313" key="3">
    <source>
        <dbReference type="Proteomes" id="UP001201217"/>
    </source>
</evidence>
<comment type="caution">
    <text evidence="2">The sequence shown here is derived from an EMBL/GenBank/DDBJ whole genome shotgun (WGS) entry which is preliminary data.</text>
</comment>
<feature type="transmembrane region" description="Helical" evidence="1">
    <location>
        <begin position="52"/>
        <end position="71"/>
    </location>
</feature>
<reference evidence="2 3" key="1">
    <citation type="submission" date="2022-01" db="EMBL/GenBank/DDBJ databases">
        <title>Maritalea mediterranea sp. nov., isolated from marine plastic residues from the Malva-rosa beach (Valencia, Spain).</title>
        <authorList>
            <person name="Vidal-Verdu A."/>
            <person name="Molina-Menor E."/>
            <person name="Pascual J."/>
            <person name="Pereto J."/>
            <person name="Porcar M."/>
        </authorList>
    </citation>
    <scope>NUCLEOTIDE SEQUENCE [LARGE SCALE GENOMIC DNA]</scope>
    <source>
        <strain evidence="2 3">P4.10X</strain>
    </source>
</reference>
<accession>A0ABS9EAD8</accession>
<sequence>MIKDWIAIATLPHVRRRCIKTALIVGTLLMLINYLDRLLAGQVSGLDWLKIILTYFVPYIVCASASVSAIMENRRATK</sequence>
<dbReference type="EMBL" id="JAKGTI010000002">
    <property type="protein sequence ID" value="MCF4098864.1"/>
    <property type="molecule type" value="Genomic_DNA"/>
</dbReference>
<dbReference type="InterPro" id="IPR047700">
    <property type="entry name" value="NrtS-like"/>
</dbReference>
<keyword evidence="3" id="KW-1185">Reference proteome</keyword>
<keyword evidence="1" id="KW-1133">Transmembrane helix</keyword>
<gene>
    <name evidence="2" type="primary">nrtS</name>
    <name evidence="2" type="ORF">L1I42_10235</name>
</gene>
<dbReference type="Proteomes" id="UP001201217">
    <property type="component" value="Unassembled WGS sequence"/>
</dbReference>
<keyword evidence="1" id="KW-0472">Membrane</keyword>
<evidence type="ECO:0000313" key="2">
    <source>
        <dbReference type="EMBL" id="MCF4098864.1"/>
    </source>
</evidence>
<dbReference type="NCBIfam" id="NF038050">
    <property type="entry name" value="NrtS"/>
    <property type="match status" value="1"/>
</dbReference>
<proteinExistence type="predicted"/>
<organism evidence="2 3">
    <name type="scientific">Maritalea mediterranea</name>
    <dbReference type="NCBI Taxonomy" id="2909667"/>
    <lineage>
        <taxon>Bacteria</taxon>
        <taxon>Pseudomonadati</taxon>
        <taxon>Pseudomonadota</taxon>
        <taxon>Alphaproteobacteria</taxon>
        <taxon>Hyphomicrobiales</taxon>
        <taxon>Devosiaceae</taxon>
        <taxon>Maritalea</taxon>
    </lineage>
</organism>
<dbReference type="RefSeq" id="WP_236114431.1">
    <property type="nucleotide sequence ID" value="NZ_JAKGTI010000002.1"/>
</dbReference>
<protein>
    <submittedName>
        <fullName evidence="2">Nitrate/nitrite transporter NrtS</fullName>
    </submittedName>
</protein>
<feature type="transmembrane region" description="Helical" evidence="1">
    <location>
        <begin position="21"/>
        <end position="40"/>
    </location>
</feature>